<organism evidence="10 11">
    <name type="scientific">Dothistroma septosporum (strain NZE10 / CBS 128990)</name>
    <name type="common">Red band needle blight fungus</name>
    <name type="synonym">Mycosphaerella pini</name>
    <dbReference type="NCBI Taxonomy" id="675120"/>
    <lineage>
        <taxon>Eukaryota</taxon>
        <taxon>Fungi</taxon>
        <taxon>Dikarya</taxon>
        <taxon>Ascomycota</taxon>
        <taxon>Pezizomycotina</taxon>
        <taxon>Dothideomycetes</taxon>
        <taxon>Dothideomycetidae</taxon>
        <taxon>Mycosphaerellales</taxon>
        <taxon>Mycosphaerellaceae</taxon>
        <taxon>Dothistroma</taxon>
    </lineage>
</organism>
<evidence type="ECO:0000256" key="5">
    <source>
        <dbReference type="ARBA" id="ARBA00022777"/>
    </source>
</evidence>
<dbReference type="EC" id="2.7.11.1" evidence="1"/>
<evidence type="ECO:0000259" key="9">
    <source>
        <dbReference type="PROSITE" id="PS50011"/>
    </source>
</evidence>
<sequence length="615" mass="68317">MPPRRNGPCPTPKQRFEEYEKALRFVAGGRRDQKRTLDRDFKALWRARDQGQRDRIADLLSSALDADREFQRLNLEAVTAFANATAYVNNVQGQHAISDELEIAAWPRVLGEAAEVLDAFRRSQRRARTAWTALRQEHIAQHPNSQNISIADAAAKRDLAGNGIAATAADIARLEQWIDEPPVPAHPITGVQKICPGWLPKERFEQWRAGAFQGPQGIGAAPLYVPRFVAPATWSFRQLVGAGGQGTAELWLLFDANDVLVHRTVRKAIDYSKTWYDVRSFSDPAGNNNARLPWELESHFHMRRAELPAHQGGIGFSNEHIVALGGATDRRMVDDVKKLYRIYTEWCPYGDLSAIIDHYRATVPRETVPEPFIWAVADALIFAGVAMQTGSEGGAPLAHWQQIDLKPANVFLGGLTSTGKWPFYPTPLLGDWGLAVSPPPSSNPRFYQGAGTHGCMAPEQIAYVDNNSLAPVDVWPLGEKTNVFGVGIVLYCLVTQQHTPRRQAWWLGDGSTDRTYKLSLPGGGPDPAQNFANQYSPELRRLIDECTKYDRGARADFARLRYLFNQAITNWMGGEDPGITKGMYWGTAFAGVQIAEQVLTRNDVYAIGLARANVP</sequence>
<evidence type="ECO:0000256" key="3">
    <source>
        <dbReference type="ARBA" id="ARBA00022679"/>
    </source>
</evidence>
<dbReference type="OMA" id="ICPGWLP"/>
<evidence type="ECO:0000256" key="4">
    <source>
        <dbReference type="ARBA" id="ARBA00022741"/>
    </source>
</evidence>
<dbReference type="PANTHER" id="PTHR43671:SF98">
    <property type="entry name" value="SERINE_THREONINE-PROTEIN KINASE NEK11"/>
    <property type="match status" value="1"/>
</dbReference>
<reference evidence="10 11" key="2">
    <citation type="journal article" date="2012" name="PLoS Pathog.">
        <title>Diverse lifestyles and strategies of plant pathogenesis encoded in the genomes of eighteen Dothideomycetes fungi.</title>
        <authorList>
            <person name="Ohm R.A."/>
            <person name="Feau N."/>
            <person name="Henrissat B."/>
            <person name="Schoch C.L."/>
            <person name="Horwitz B.A."/>
            <person name="Barry K.W."/>
            <person name="Condon B.J."/>
            <person name="Copeland A.C."/>
            <person name="Dhillon B."/>
            <person name="Glaser F."/>
            <person name="Hesse C.N."/>
            <person name="Kosti I."/>
            <person name="LaButti K."/>
            <person name="Lindquist E.A."/>
            <person name="Lucas S."/>
            <person name="Salamov A.A."/>
            <person name="Bradshaw R.E."/>
            <person name="Ciuffetti L."/>
            <person name="Hamelin R.C."/>
            <person name="Kema G.H.J."/>
            <person name="Lawrence C."/>
            <person name="Scott J.A."/>
            <person name="Spatafora J.W."/>
            <person name="Turgeon B.G."/>
            <person name="de Wit P.J.G.M."/>
            <person name="Zhong S."/>
            <person name="Goodwin S.B."/>
            <person name="Grigoriev I.V."/>
        </authorList>
    </citation>
    <scope>NUCLEOTIDE SEQUENCE [LARGE SCALE GENOMIC DNA]</scope>
    <source>
        <strain evidence="11">NZE10 / CBS 128990</strain>
    </source>
</reference>
<dbReference type="Pfam" id="PF00069">
    <property type="entry name" value="Pkinase"/>
    <property type="match status" value="1"/>
</dbReference>
<dbReference type="InterPro" id="IPR000719">
    <property type="entry name" value="Prot_kinase_dom"/>
</dbReference>
<dbReference type="PANTHER" id="PTHR43671">
    <property type="entry name" value="SERINE/THREONINE-PROTEIN KINASE NEK"/>
    <property type="match status" value="1"/>
</dbReference>
<dbReference type="PROSITE" id="PS50011">
    <property type="entry name" value="PROTEIN_KINASE_DOM"/>
    <property type="match status" value="1"/>
</dbReference>
<evidence type="ECO:0000313" key="10">
    <source>
        <dbReference type="EMBL" id="EME46732.1"/>
    </source>
</evidence>
<evidence type="ECO:0000256" key="7">
    <source>
        <dbReference type="ARBA" id="ARBA00047899"/>
    </source>
</evidence>
<evidence type="ECO:0000256" key="8">
    <source>
        <dbReference type="ARBA" id="ARBA00048679"/>
    </source>
</evidence>
<keyword evidence="11" id="KW-1185">Reference proteome</keyword>
<dbReference type="GO" id="GO:0005524">
    <property type="term" value="F:ATP binding"/>
    <property type="evidence" value="ECO:0007669"/>
    <property type="project" value="UniProtKB-KW"/>
</dbReference>
<keyword evidence="6" id="KW-0067">ATP-binding</keyword>
<accession>N1PTM9</accession>
<evidence type="ECO:0000256" key="2">
    <source>
        <dbReference type="ARBA" id="ARBA00022527"/>
    </source>
</evidence>
<feature type="domain" description="Protein kinase" evidence="9">
    <location>
        <begin position="234"/>
        <end position="568"/>
    </location>
</feature>
<dbReference type="eggNOG" id="KOG1826">
    <property type="taxonomic scope" value="Eukaryota"/>
</dbReference>
<dbReference type="InterPro" id="IPR011009">
    <property type="entry name" value="Kinase-like_dom_sf"/>
</dbReference>
<dbReference type="Gene3D" id="1.10.510.10">
    <property type="entry name" value="Transferase(Phosphotransferase) domain 1"/>
    <property type="match status" value="1"/>
</dbReference>
<dbReference type="AlphaFoldDB" id="N1PTM9"/>
<dbReference type="EMBL" id="KB446537">
    <property type="protein sequence ID" value="EME46732.1"/>
    <property type="molecule type" value="Genomic_DNA"/>
</dbReference>
<keyword evidence="5" id="KW-0418">Kinase</keyword>
<dbReference type="GO" id="GO:0005634">
    <property type="term" value="C:nucleus"/>
    <property type="evidence" value="ECO:0007669"/>
    <property type="project" value="TreeGrafter"/>
</dbReference>
<name>N1PTM9_DOTSN</name>
<evidence type="ECO:0000313" key="11">
    <source>
        <dbReference type="Proteomes" id="UP000016933"/>
    </source>
</evidence>
<dbReference type="STRING" id="675120.N1PTM9"/>
<evidence type="ECO:0000256" key="1">
    <source>
        <dbReference type="ARBA" id="ARBA00012513"/>
    </source>
</evidence>
<protein>
    <recommendedName>
        <fullName evidence="1">non-specific serine/threonine protein kinase</fullName>
        <ecNumber evidence="1">2.7.11.1</ecNumber>
    </recommendedName>
</protein>
<dbReference type="HOGENOM" id="CLU_444110_0_0_1"/>
<keyword evidence="3" id="KW-0808">Transferase</keyword>
<evidence type="ECO:0000256" key="6">
    <source>
        <dbReference type="ARBA" id="ARBA00022840"/>
    </source>
</evidence>
<proteinExistence type="predicted"/>
<reference evidence="11" key="1">
    <citation type="journal article" date="2012" name="PLoS Genet.">
        <title>The genomes of the fungal plant pathogens Cladosporium fulvum and Dothistroma septosporum reveal adaptation to different hosts and lifestyles but also signatures of common ancestry.</title>
        <authorList>
            <person name="de Wit P.J.G.M."/>
            <person name="van der Burgt A."/>
            <person name="Oekmen B."/>
            <person name="Stergiopoulos I."/>
            <person name="Abd-Elsalam K.A."/>
            <person name="Aerts A.L."/>
            <person name="Bahkali A.H."/>
            <person name="Beenen H.G."/>
            <person name="Chettri P."/>
            <person name="Cox M.P."/>
            <person name="Datema E."/>
            <person name="de Vries R.P."/>
            <person name="Dhillon B."/>
            <person name="Ganley A.R."/>
            <person name="Griffiths S.A."/>
            <person name="Guo Y."/>
            <person name="Hamelin R.C."/>
            <person name="Henrissat B."/>
            <person name="Kabir M.S."/>
            <person name="Jashni M.K."/>
            <person name="Kema G."/>
            <person name="Klaubauf S."/>
            <person name="Lapidus A."/>
            <person name="Levasseur A."/>
            <person name="Lindquist E."/>
            <person name="Mehrabi R."/>
            <person name="Ohm R.A."/>
            <person name="Owen T.J."/>
            <person name="Salamov A."/>
            <person name="Schwelm A."/>
            <person name="Schijlen E."/>
            <person name="Sun H."/>
            <person name="van den Burg H.A."/>
            <person name="van Ham R.C.H.J."/>
            <person name="Zhang S."/>
            <person name="Goodwin S.B."/>
            <person name="Grigoriev I.V."/>
            <person name="Collemare J."/>
            <person name="Bradshaw R.E."/>
        </authorList>
    </citation>
    <scope>NUCLEOTIDE SEQUENCE [LARGE SCALE GENOMIC DNA]</scope>
    <source>
        <strain evidence="11">NZE10 / CBS 128990</strain>
    </source>
</reference>
<dbReference type="Proteomes" id="UP000016933">
    <property type="component" value="Unassembled WGS sequence"/>
</dbReference>
<comment type="catalytic activity">
    <reaction evidence="7">
        <text>L-threonyl-[protein] + ATP = O-phospho-L-threonyl-[protein] + ADP + H(+)</text>
        <dbReference type="Rhea" id="RHEA:46608"/>
        <dbReference type="Rhea" id="RHEA-COMP:11060"/>
        <dbReference type="Rhea" id="RHEA-COMP:11605"/>
        <dbReference type="ChEBI" id="CHEBI:15378"/>
        <dbReference type="ChEBI" id="CHEBI:30013"/>
        <dbReference type="ChEBI" id="CHEBI:30616"/>
        <dbReference type="ChEBI" id="CHEBI:61977"/>
        <dbReference type="ChEBI" id="CHEBI:456216"/>
        <dbReference type="EC" id="2.7.11.1"/>
    </reaction>
</comment>
<keyword evidence="2" id="KW-0723">Serine/threonine-protein kinase</keyword>
<keyword evidence="4" id="KW-0547">Nucleotide-binding</keyword>
<comment type="catalytic activity">
    <reaction evidence="8">
        <text>L-seryl-[protein] + ATP = O-phospho-L-seryl-[protein] + ADP + H(+)</text>
        <dbReference type="Rhea" id="RHEA:17989"/>
        <dbReference type="Rhea" id="RHEA-COMP:9863"/>
        <dbReference type="Rhea" id="RHEA-COMP:11604"/>
        <dbReference type="ChEBI" id="CHEBI:15378"/>
        <dbReference type="ChEBI" id="CHEBI:29999"/>
        <dbReference type="ChEBI" id="CHEBI:30616"/>
        <dbReference type="ChEBI" id="CHEBI:83421"/>
        <dbReference type="ChEBI" id="CHEBI:456216"/>
        <dbReference type="EC" id="2.7.11.1"/>
    </reaction>
</comment>
<dbReference type="SMART" id="SM00220">
    <property type="entry name" value="S_TKc"/>
    <property type="match status" value="1"/>
</dbReference>
<gene>
    <name evidence="10" type="ORF">DOTSEDRAFT_22768</name>
</gene>
<dbReference type="GO" id="GO:0004674">
    <property type="term" value="F:protein serine/threonine kinase activity"/>
    <property type="evidence" value="ECO:0007669"/>
    <property type="project" value="UniProtKB-KW"/>
</dbReference>
<dbReference type="InterPro" id="IPR050660">
    <property type="entry name" value="NEK_Ser/Thr_kinase"/>
</dbReference>
<dbReference type="SUPFAM" id="SSF56112">
    <property type="entry name" value="Protein kinase-like (PK-like)"/>
    <property type="match status" value="1"/>
</dbReference>
<dbReference type="OrthoDB" id="310217at2759"/>